<evidence type="ECO:0000313" key="2">
    <source>
        <dbReference type="EMBL" id="MFC0563941.1"/>
    </source>
</evidence>
<feature type="domain" description="SnoaL-like" evidence="1">
    <location>
        <begin position="4"/>
        <end position="105"/>
    </location>
</feature>
<accession>A0ABV6NT42</accession>
<keyword evidence="3" id="KW-1185">Reference proteome</keyword>
<evidence type="ECO:0000313" key="3">
    <source>
        <dbReference type="Proteomes" id="UP001589894"/>
    </source>
</evidence>
<proteinExistence type="predicted"/>
<evidence type="ECO:0000259" key="1">
    <source>
        <dbReference type="Pfam" id="PF12680"/>
    </source>
</evidence>
<dbReference type="InterPro" id="IPR037401">
    <property type="entry name" value="SnoaL-like"/>
</dbReference>
<dbReference type="Gene3D" id="3.10.450.50">
    <property type="match status" value="1"/>
</dbReference>
<dbReference type="RefSeq" id="WP_377336882.1">
    <property type="nucleotide sequence ID" value="NZ_JBHLUE010000004.1"/>
</dbReference>
<dbReference type="SUPFAM" id="SSF54427">
    <property type="entry name" value="NTF2-like"/>
    <property type="match status" value="1"/>
</dbReference>
<sequence>MQLIEKYLESWNTADPALRRKLIDEVWAADGTYTDPLAEVTGPDQIDALVAGVRQQFGGLEFSLAGPVDAHHDLARFTWHLGPRGGEPVVVGFDVAVIADGRIRHVLGFLDKVPA</sequence>
<name>A0ABV6NT42_9ACTN</name>
<protein>
    <submittedName>
        <fullName evidence="2">Nuclear transport factor 2 family protein</fullName>
    </submittedName>
</protein>
<gene>
    <name evidence="2" type="ORF">ACFFHU_07140</name>
</gene>
<comment type="caution">
    <text evidence="2">The sequence shown here is derived from an EMBL/GenBank/DDBJ whole genome shotgun (WGS) entry which is preliminary data.</text>
</comment>
<dbReference type="InterPro" id="IPR032710">
    <property type="entry name" value="NTF2-like_dom_sf"/>
</dbReference>
<dbReference type="Pfam" id="PF12680">
    <property type="entry name" value="SnoaL_2"/>
    <property type="match status" value="1"/>
</dbReference>
<reference evidence="2 3" key="1">
    <citation type="submission" date="2024-09" db="EMBL/GenBank/DDBJ databases">
        <authorList>
            <person name="Sun Q."/>
            <person name="Mori K."/>
        </authorList>
    </citation>
    <scope>NUCLEOTIDE SEQUENCE [LARGE SCALE GENOMIC DNA]</scope>
    <source>
        <strain evidence="2 3">TBRC 2205</strain>
    </source>
</reference>
<organism evidence="2 3">
    <name type="scientific">Plantactinospora siamensis</name>
    <dbReference type="NCBI Taxonomy" id="555372"/>
    <lineage>
        <taxon>Bacteria</taxon>
        <taxon>Bacillati</taxon>
        <taxon>Actinomycetota</taxon>
        <taxon>Actinomycetes</taxon>
        <taxon>Micromonosporales</taxon>
        <taxon>Micromonosporaceae</taxon>
        <taxon>Plantactinospora</taxon>
    </lineage>
</organism>
<dbReference type="EMBL" id="JBHLUE010000004">
    <property type="protein sequence ID" value="MFC0563941.1"/>
    <property type="molecule type" value="Genomic_DNA"/>
</dbReference>
<dbReference type="Proteomes" id="UP001589894">
    <property type="component" value="Unassembled WGS sequence"/>
</dbReference>